<reference evidence="1" key="1">
    <citation type="submission" date="2021-06" db="EMBL/GenBank/DDBJ databases">
        <authorList>
            <person name="Kallberg Y."/>
            <person name="Tangrot J."/>
            <person name="Rosling A."/>
        </authorList>
    </citation>
    <scope>NUCLEOTIDE SEQUENCE</scope>
    <source>
        <strain evidence="1">MA461A</strain>
    </source>
</reference>
<sequence length="48" mass="5538">VSKLECEYKTINPDKYHEAWNVLFSANSILVLEKLGIRGTESEVKKWA</sequence>
<dbReference type="EMBL" id="CAJVQC010009938">
    <property type="protein sequence ID" value="CAG8610797.1"/>
    <property type="molecule type" value="Genomic_DNA"/>
</dbReference>
<organism evidence="1 2">
    <name type="scientific">Racocetra persica</name>
    <dbReference type="NCBI Taxonomy" id="160502"/>
    <lineage>
        <taxon>Eukaryota</taxon>
        <taxon>Fungi</taxon>
        <taxon>Fungi incertae sedis</taxon>
        <taxon>Mucoromycota</taxon>
        <taxon>Glomeromycotina</taxon>
        <taxon>Glomeromycetes</taxon>
        <taxon>Diversisporales</taxon>
        <taxon>Gigasporaceae</taxon>
        <taxon>Racocetra</taxon>
    </lineage>
</organism>
<proteinExistence type="predicted"/>
<evidence type="ECO:0000313" key="1">
    <source>
        <dbReference type="EMBL" id="CAG8610797.1"/>
    </source>
</evidence>
<keyword evidence="2" id="KW-1185">Reference proteome</keyword>
<gene>
    <name evidence="1" type="ORF">RPERSI_LOCUS6300</name>
</gene>
<accession>A0ACA9MSG6</accession>
<protein>
    <submittedName>
        <fullName evidence="1">25063_t:CDS:1</fullName>
    </submittedName>
</protein>
<name>A0ACA9MSG6_9GLOM</name>
<feature type="non-terminal residue" evidence="1">
    <location>
        <position position="1"/>
    </location>
</feature>
<evidence type="ECO:0000313" key="2">
    <source>
        <dbReference type="Proteomes" id="UP000789920"/>
    </source>
</evidence>
<comment type="caution">
    <text evidence="1">The sequence shown here is derived from an EMBL/GenBank/DDBJ whole genome shotgun (WGS) entry which is preliminary data.</text>
</comment>
<dbReference type="Proteomes" id="UP000789920">
    <property type="component" value="Unassembled WGS sequence"/>
</dbReference>